<proteinExistence type="predicted"/>
<accession>A0AAJ2PKF7</accession>
<dbReference type="AlphaFoldDB" id="A0AAJ2PKF7"/>
<sequence length="46" mass="4626">MNSDDEQLLGGGVYGQDEDPTLAHGPAALTTGTRRSVGRDQAGPGG</sequence>
<evidence type="ECO:0000313" key="2">
    <source>
        <dbReference type="EMBL" id="MDX3128646.1"/>
    </source>
</evidence>
<name>A0AAJ2PKF7_9ACTN</name>
<gene>
    <name evidence="2" type="ORF">PV367_02260</name>
</gene>
<dbReference type="EMBL" id="JARAWN010000007">
    <property type="protein sequence ID" value="MDX3128646.1"/>
    <property type="molecule type" value="Genomic_DNA"/>
</dbReference>
<comment type="caution">
    <text evidence="2">The sequence shown here is derived from an EMBL/GenBank/DDBJ whole genome shotgun (WGS) entry which is preliminary data.</text>
</comment>
<protein>
    <submittedName>
        <fullName evidence="2">Uncharacterized protein</fullName>
    </submittedName>
</protein>
<organism evidence="2 3">
    <name type="scientific">Streptomyces europaeiscabiei</name>
    <dbReference type="NCBI Taxonomy" id="146819"/>
    <lineage>
        <taxon>Bacteria</taxon>
        <taxon>Bacillati</taxon>
        <taxon>Actinomycetota</taxon>
        <taxon>Actinomycetes</taxon>
        <taxon>Kitasatosporales</taxon>
        <taxon>Streptomycetaceae</taxon>
        <taxon>Streptomyces</taxon>
    </lineage>
</organism>
<evidence type="ECO:0000256" key="1">
    <source>
        <dbReference type="SAM" id="MobiDB-lite"/>
    </source>
</evidence>
<evidence type="ECO:0000313" key="3">
    <source>
        <dbReference type="Proteomes" id="UP001273589"/>
    </source>
</evidence>
<reference evidence="2" key="1">
    <citation type="journal article" date="2023" name="Microb. Genom.">
        <title>Mesoterricola silvestris gen. nov., sp. nov., Mesoterricola sediminis sp. nov., Geothrix oryzae sp. nov., Geothrix edaphica sp. nov., Geothrix rubra sp. nov., and Geothrix limicola sp. nov., six novel members of Acidobacteriota isolated from soils.</title>
        <authorList>
            <person name="Weisberg A.J."/>
            <person name="Pearce E."/>
            <person name="Kramer C.G."/>
            <person name="Chang J.H."/>
            <person name="Clarke C.R."/>
        </authorList>
    </citation>
    <scope>NUCLEOTIDE SEQUENCE</scope>
    <source>
        <strain evidence="2">ND06-05F</strain>
    </source>
</reference>
<dbReference type="RefSeq" id="WP_319688878.1">
    <property type="nucleotide sequence ID" value="NZ_JARAWN010000007.1"/>
</dbReference>
<dbReference type="Proteomes" id="UP001273589">
    <property type="component" value="Unassembled WGS sequence"/>
</dbReference>
<feature type="region of interest" description="Disordered" evidence="1">
    <location>
        <begin position="1"/>
        <end position="46"/>
    </location>
</feature>